<dbReference type="Proteomes" id="UP000479190">
    <property type="component" value="Unassembled WGS sequence"/>
</dbReference>
<proteinExistence type="predicted"/>
<organism evidence="1 2">
    <name type="scientific">Trichogramma brassicae</name>
    <dbReference type="NCBI Taxonomy" id="86971"/>
    <lineage>
        <taxon>Eukaryota</taxon>
        <taxon>Metazoa</taxon>
        <taxon>Ecdysozoa</taxon>
        <taxon>Arthropoda</taxon>
        <taxon>Hexapoda</taxon>
        <taxon>Insecta</taxon>
        <taxon>Pterygota</taxon>
        <taxon>Neoptera</taxon>
        <taxon>Endopterygota</taxon>
        <taxon>Hymenoptera</taxon>
        <taxon>Apocrita</taxon>
        <taxon>Proctotrupomorpha</taxon>
        <taxon>Chalcidoidea</taxon>
        <taxon>Trichogrammatidae</taxon>
        <taxon>Trichogramma</taxon>
    </lineage>
</organism>
<sequence length="170" mass="19901">MQVVAFERSKETHQYSIVLNALTATAREYDIPDFKPSKRAAIIPDYEPHLWNQREATLTGQHKTNNVSEGWHNRFRILVGKNHPDFYYLLRELQKEQADTEIAITEMCLNRRVKALPKKKWPPHILLYYTVTDLFFHRHTSMPQVILYNIRMTAAPYTPQCDALSALLCS</sequence>
<reference evidence="1 2" key="1">
    <citation type="submission" date="2020-02" db="EMBL/GenBank/DDBJ databases">
        <authorList>
            <person name="Ferguson B K."/>
        </authorList>
    </citation>
    <scope>NUCLEOTIDE SEQUENCE [LARGE SCALE GENOMIC DNA]</scope>
</reference>
<name>A0A6H5HY40_9HYME</name>
<dbReference type="OrthoDB" id="7697804at2759"/>
<gene>
    <name evidence="1" type="ORF">TBRA_LOCUS2715</name>
</gene>
<evidence type="ECO:0000313" key="2">
    <source>
        <dbReference type="Proteomes" id="UP000479190"/>
    </source>
</evidence>
<accession>A0A6H5HY40</accession>
<evidence type="ECO:0000313" key="1">
    <source>
        <dbReference type="EMBL" id="CAB0030720.1"/>
    </source>
</evidence>
<protein>
    <submittedName>
        <fullName evidence="1">Uncharacterized protein</fullName>
    </submittedName>
</protein>
<dbReference type="EMBL" id="CADCXV010000524">
    <property type="protein sequence ID" value="CAB0030720.1"/>
    <property type="molecule type" value="Genomic_DNA"/>
</dbReference>
<dbReference type="AlphaFoldDB" id="A0A6H5HY40"/>
<keyword evidence="2" id="KW-1185">Reference proteome</keyword>